<dbReference type="SUPFAM" id="SSF63748">
    <property type="entry name" value="Tudor/PWWP/MBT"/>
    <property type="match status" value="1"/>
</dbReference>
<gene>
    <name evidence="3" type="ORF">GSLYS_00005553001</name>
</gene>
<dbReference type="GO" id="GO:0005634">
    <property type="term" value="C:nucleus"/>
    <property type="evidence" value="ECO:0007669"/>
    <property type="project" value="TreeGrafter"/>
</dbReference>
<sequence>MIRCIVPEEDTTLYDKLAKSVKLDIIKSELKPGTLVWAKASGYCRWPAIVTADPLNGLHFEGDDVEIIWYHVEFLGEVRTHGWVRAKTVEVFGPGNANENKQSNNFKKAKKRKRLSFSANSKERDKKKYKGSLTVERAVKDAMSLLPLTFVDRLKTCEFLEITEQKENSISCKDSGKTQKKKVPRTEARGHVLSCVSDNHKIRNQTVTAIETTRTHYVERENNTNHKDSKCKAENWIESPFVSPNMDVYCFE</sequence>
<evidence type="ECO:0000313" key="3">
    <source>
        <dbReference type="EMBL" id="CAL1531458.1"/>
    </source>
</evidence>
<evidence type="ECO:0000259" key="2">
    <source>
        <dbReference type="PROSITE" id="PS50812"/>
    </source>
</evidence>
<evidence type="ECO:0000313" key="4">
    <source>
        <dbReference type="Proteomes" id="UP001497497"/>
    </source>
</evidence>
<feature type="compositionally biased region" description="Polar residues" evidence="1">
    <location>
        <begin position="97"/>
        <end position="106"/>
    </location>
</feature>
<dbReference type="InterPro" id="IPR042778">
    <property type="entry name" value="ZCWPW1/ZCWPW2"/>
</dbReference>
<dbReference type="InterPro" id="IPR000313">
    <property type="entry name" value="PWWP_dom"/>
</dbReference>
<feature type="domain" description="PWWP" evidence="2">
    <location>
        <begin position="32"/>
        <end position="95"/>
    </location>
</feature>
<proteinExistence type="predicted"/>
<accession>A0AAV2HDV7</accession>
<name>A0AAV2HDV7_LYMST</name>
<dbReference type="Pfam" id="PF00855">
    <property type="entry name" value="PWWP"/>
    <property type="match status" value="1"/>
</dbReference>
<dbReference type="Gene3D" id="2.30.30.140">
    <property type="match status" value="1"/>
</dbReference>
<dbReference type="AlphaFoldDB" id="A0AAV2HDV7"/>
<dbReference type="CDD" id="cd20146">
    <property type="entry name" value="PWWP_ZCWPW2"/>
    <property type="match status" value="1"/>
</dbReference>
<dbReference type="Proteomes" id="UP001497497">
    <property type="component" value="Unassembled WGS sequence"/>
</dbReference>
<keyword evidence="4" id="KW-1185">Reference proteome</keyword>
<dbReference type="EMBL" id="CAXITT010000090">
    <property type="protein sequence ID" value="CAL1531458.1"/>
    <property type="molecule type" value="Genomic_DNA"/>
</dbReference>
<evidence type="ECO:0000256" key="1">
    <source>
        <dbReference type="SAM" id="MobiDB-lite"/>
    </source>
</evidence>
<comment type="caution">
    <text evidence="3">The sequence shown here is derived from an EMBL/GenBank/DDBJ whole genome shotgun (WGS) entry which is preliminary data.</text>
</comment>
<feature type="region of interest" description="Disordered" evidence="1">
    <location>
        <begin position="94"/>
        <end position="124"/>
    </location>
</feature>
<dbReference type="PROSITE" id="PS50812">
    <property type="entry name" value="PWWP"/>
    <property type="match status" value="1"/>
</dbReference>
<dbReference type="PANTHER" id="PTHR15999">
    <property type="entry name" value="ZINC FINGER CW-TYPE PWWP DOMAIN PROTEIN 1"/>
    <property type="match status" value="1"/>
</dbReference>
<protein>
    <recommendedName>
        <fullName evidence="2">PWWP domain-containing protein</fullName>
    </recommendedName>
</protein>
<reference evidence="3 4" key="1">
    <citation type="submission" date="2024-04" db="EMBL/GenBank/DDBJ databases">
        <authorList>
            <consortium name="Genoscope - CEA"/>
            <person name="William W."/>
        </authorList>
    </citation>
    <scope>NUCLEOTIDE SEQUENCE [LARGE SCALE GENOMIC DNA]</scope>
</reference>
<feature type="non-terminal residue" evidence="3">
    <location>
        <position position="252"/>
    </location>
</feature>
<dbReference type="PANTHER" id="PTHR15999:SF6">
    <property type="entry name" value="ZINC FINGER CW-TYPE PWWP DOMAIN PROTEIN 2"/>
    <property type="match status" value="1"/>
</dbReference>
<organism evidence="3 4">
    <name type="scientific">Lymnaea stagnalis</name>
    <name type="common">Great pond snail</name>
    <name type="synonym">Helix stagnalis</name>
    <dbReference type="NCBI Taxonomy" id="6523"/>
    <lineage>
        <taxon>Eukaryota</taxon>
        <taxon>Metazoa</taxon>
        <taxon>Spiralia</taxon>
        <taxon>Lophotrochozoa</taxon>
        <taxon>Mollusca</taxon>
        <taxon>Gastropoda</taxon>
        <taxon>Heterobranchia</taxon>
        <taxon>Euthyneura</taxon>
        <taxon>Panpulmonata</taxon>
        <taxon>Hygrophila</taxon>
        <taxon>Lymnaeoidea</taxon>
        <taxon>Lymnaeidae</taxon>
        <taxon>Lymnaea</taxon>
    </lineage>
</organism>